<evidence type="ECO:0000256" key="1">
    <source>
        <dbReference type="SAM" id="SignalP"/>
    </source>
</evidence>
<dbReference type="STRING" id="1210063.GCA_001612665_05342"/>
<accession>A0A4R1FND5</accession>
<reference evidence="2 3" key="1">
    <citation type="submission" date="2019-03" db="EMBL/GenBank/DDBJ databases">
        <title>Genomic Encyclopedia of Type Strains, Phase IV (KMG-IV): sequencing the most valuable type-strain genomes for metagenomic binning, comparative biology and taxonomic classification.</title>
        <authorList>
            <person name="Goeker M."/>
        </authorList>
    </citation>
    <scope>NUCLEOTIDE SEQUENCE [LARGE SCALE GENOMIC DNA]</scope>
    <source>
        <strain evidence="2 3">DSM 44684</strain>
    </source>
</reference>
<organism evidence="2 3">
    <name type="scientific">Nocardia alba</name>
    <dbReference type="NCBI Taxonomy" id="225051"/>
    <lineage>
        <taxon>Bacteria</taxon>
        <taxon>Bacillati</taxon>
        <taxon>Actinomycetota</taxon>
        <taxon>Actinomycetes</taxon>
        <taxon>Mycobacteriales</taxon>
        <taxon>Nocardiaceae</taxon>
        <taxon>Nocardia</taxon>
    </lineage>
</organism>
<proteinExistence type="predicted"/>
<evidence type="ECO:0000313" key="3">
    <source>
        <dbReference type="Proteomes" id="UP000294856"/>
    </source>
</evidence>
<dbReference type="OrthoDB" id="3402231at2"/>
<comment type="caution">
    <text evidence="2">The sequence shown here is derived from an EMBL/GenBank/DDBJ whole genome shotgun (WGS) entry which is preliminary data.</text>
</comment>
<keyword evidence="3" id="KW-1185">Reference proteome</keyword>
<evidence type="ECO:0000313" key="2">
    <source>
        <dbReference type="EMBL" id="TCJ93798.1"/>
    </source>
</evidence>
<dbReference type="Proteomes" id="UP000294856">
    <property type="component" value="Unassembled WGS sequence"/>
</dbReference>
<dbReference type="EMBL" id="SMFR01000005">
    <property type="protein sequence ID" value="TCJ93798.1"/>
    <property type="molecule type" value="Genomic_DNA"/>
</dbReference>
<gene>
    <name evidence="2" type="ORF">DFR71_5655</name>
</gene>
<keyword evidence="1" id="KW-0732">Signal</keyword>
<feature type="signal peptide" evidence="1">
    <location>
        <begin position="1"/>
        <end position="29"/>
    </location>
</feature>
<evidence type="ECO:0008006" key="4">
    <source>
        <dbReference type="Google" id="ProtNLM"/>
    </source>
</evidence>
<dbReference type="AlphaFoldDB" id="A0A4R1FND5"/>
<dbReference type="RefSeq" id="WP_067456993.1">
    <property type="nucleotide sequence ID" value="NZ_SMFR01000005.1"/>
</dbReference>
<name>A0A4R1FND5_9NOCA</name>
<feature type="chain" id="PRO_5020281310" description="DUF4333 domain-containing protein" evidence="1">
    <location>
        <begin position="30"/>
        <end position="131"/>
    </location>
</feature>
<protein>
    <recommendedName>
        <fullName evidence="4">DUF4333 domain-containing protein</fullName>
    </recommendedName>
</protein>
<sequence>MTSFGGLRRIAVCAAVCVVAGCGSDSSDAAGTAQAPASSIRPSAEACGGADRIENAVSEFGVTDVSIVGQCTSVVIATTLVEDLAGSDTAHRICSAAAAVAYTGDVTSISVTGVTGSELAIGIEGASCIGD</sequence>